<dbReference type="EMBL" id="PGEX01000001">
    <property type="protein sequence ID" value="PJJ40745.1"/>
    <property type="molecule type" value="Genomic_DNA"/>
</dbReference>
<dbReference type="InterPro" id="IPR050319">
    <property type="entry name" value="ABC_transp_ATP-bind"/>
</dbReference>
<reference evidence="6 7" key="1">
    <citation type="submission" date="2017-11" db="EMBL/GenBank/DDBJ databases">
        <title>Animal gut microbial communities from fecal samples from Wisconsin, USA.</title>
        <authorList>
            <person name="Neumann A."/>
        </authorList>
    </citation>
    <scope>NUCLEOTIDE SEQUENCE [LARGE SCALE GENOMIC DNA]</scope>
    <source>
        <strain evidence="6 7">UWS3</strain>
    </source>
</reference>
<sequence length="288" mass="31511">MKEALRVEKISVYYPMRSGVFSRVSDYLKAVQNVSFSLAEGEILAVIGESGCGKSTLAQALVGLLPWHSGTYSVFGKEVDVNSAKAIAQVRKSVQMVFQDPYSSLNPRQTIAQILTYPLIARGTSKSEALEKAKKELDLVGLPNDSLSRYPHEFSGGQRQRIGIARALMVDPKVIIADEVTSALDVSVQAQVLKLLEKLRQELGISIIFISHDLLTVRSFADNVIVMYKGREVEKGVASEVLKNPQHAYTKALIASVPTLDFERPPQVFTGDPSLFLADVETPTESAS</sequence>
<dbReference type="Pfam" id="PF00005">
    <property type="entry name" value="ABC_tran"/>
    <property type="match status" value="1"/>
</dbReference>
<keyword evidence="2" id="KW-0813">Transport</keyword>
<dbReference type="FunFam" id="3.40.50.300:FF:000016">
    <property type="entry name" value="Oligopeptide ABC transporter ATP-binding component"/>
    <property type="match status" value="1"/>
</dbReference>
<evidence type="ECO:0000313" key="7">
    <source>
        <dbReference type="Proteomes" id="UP000231134"/>
    </source>
</evidence>
<evidence type="ECO:0000256" key="4">
    <source>
        <dbReference type="ARBA" id="ARBA00022840"/>
    </source>
</evidence>
<dbReference type="InterPro" id="IPR003439">
    <property type="entry name" value="ABC_transporter-like_ATP-bd"/>
</dbReference>
<dbReference type="Proteomes" id="UP000231134">
    <property type="component" value="Unassembled WGS sequence"/>
</dbReference>
<dbReference type="GO" id="GO:0055085">
    <property type="term" value="P:transmembrane transport"/>
    <property type="evidence" value="ECO:0007669"/>
    <property type="project" value="UniProtKB-ARBA"/>
</dbReference>
<evidence type="ECO:0000259" key="5">
    <source>
        <dbReference type="PROSITE" id="PS50893"/>
    </source>
</evidence>
<comment type="similarity">
    <text evidence="1">Belongs to the ABC transporter superfamily.</text>
</comment>
<evidence type="ECO:0000256" key="2">
    <source>
        <dbReference type="ARBA" id="ARBA00022448"/>
    </source>
</evidence>
<keyword evidence="7" id="KW-1185">Reference proteome</keyword>
<accession>A0A2M9A4U7</accession>
<dbReference type="OrthoDB" id="9802264at2"/>
<feature type="domain" description="ABC transporter" evidence="5">
    <location>
        <begin position="5"/>
        <end position="254"/>
    </location>
</feature>
<proteinExistence type="inferred from homology"/>
<keyword evidence="3" id="KW-0547">Nucleotide-binding</keyword>
<evidence type="ECO:0000256" key="3">
    <source>
        <dbReference type="ARBA" id="ARBA00022741"/>
    </source>
</evidence>
<dbReference type="GO" id="GO:0016887">
    <property type="term" value="F:ATP hydrolysis activity"/>
    <property type="evidence" value="ECO:0007669"/>
    <property type="project" value="InterPro"/>
</dbReference>
<dbReference type="PANTHER" id="PTHR43776:SF7">
    <property type="entry name" value="D,D-DIPEPTIDE TRANSPORT ATP-BINDING PROTEIN DDPF-RELATED"/>
    <property type="match status" value="1"/>
</dbReference>
<dbReference type="Pfam" id="PF08352">
    <property type="entry name" value="oligo_HPY"/>
    <property type="match status" value="1"/>
</dbReference>
<dbReference type="GO" id="GO:0005524">
    <property type="term" value="F:ATP binding"/>
    <property type="evidence" value="ECO:0007669"/>
    <property type="project" value="UniProtKB-KW"/>
</dbReference>
<dbReference type="CDD" id="cd03257">
    <property type="entry name" value="ABC_NikE_OppD_transporters"/>
    <property type="match status" value="1"/>
</dbReference>
<gene>
    <name evidence="6" type="ORF">BGX16_0687</name>
</gene>
<dbReference type="InterPro" id="IPR017871">
    <property type="entry name" value="ABC_transporter-like_CS"/>
</dbReference>
<dbReference type="SMART" id="SM00382">
    <property type="entry name" value="AAA"/>
    <property type="match status" value="1"/>
</dbReference>
<dbReference type="RefSeq" id="WP_100424798.1">
    <property type="nucleotide sequence ID" value="NZ_PGEX01000001.1"/>
</dbReference>
<evidence type="ECO:0000256" key="1">
    <source>
        <dbReference type="ARBA" id="ARBA00005417"/>
    </source>
</evidence>
<protein>
    <submittedName>
        <fullName evidence="6">Peptide/nickel transport system ATP-binding protein/oligopeptide transport system ATP-binding protein</fullName>
    </submittedName>
</protein>
<dbReference type="AlphaFoldDB" id="A0A2M9A4U7"/>
<dbReference type="PANTHER" id="PTHR43776">
    <property type="entry name" value="TRANSPORT ATP-BINDING PROTEIN"/>
    <property type="match status" value="1"/>
</dbReference>
<dbReference type="PROSITE" id="PS50893">
    <property type="entry name" value="ABC_TRANSPORTER_2"/>
    <property type="match status" value="1"/>
</dbReference>
<organism evidence="6 7">
    <name type="scientific">Hallerella succinigenes</name>
    <dbReference type="NCBI Taxonomy" id="1896222"/>
    <lineage>
        <taxon>Bacteria</taxon>
        <taxon>Pseudomonadati</taxon>
        <taxon>Fibrobacterota</taxon>
        <taxon>Fibrobacteria</taxon>
        <taxon>Fibrobacterales</taxon>
        <taxon>Fibrobacteraceae</taxon>
        <taxon>Hallerella</taxon>
    </lineage>
</organism>
<dbReference type="InterPro" id="IPR013563">
    <property type="entry name" value="Oligopep_ABC_C"/>
</dbReference>
<dbReference type="InterPro" id="IPR003593">
    <property type="entry name" value="AAA+_ATPase"/>
</dbReference>
<name>A0A2M9A4U7_9BACT</name>
<dbReference type="InterPro" id="IPR027417">
    <property type="entry name" value="P-loop_NTPase"/>
</dbReference>
<evidence type="ECO:0000313" key="6">
    <source>
        <dbReference type="EMBL" id="PJJ40745.1"/>
    </source>
</evidence>
<keyword evidence="4 6" id="KW-0067">ATP-binding</keyword>
<dbReference type="GO" id="GO:0015833">
    <property type="term" value="P:peptide transport"/>
    <property type="evidence" value="ECO:0007669"/>
    <property type="project" value="InterPro"/>
</dbReference>
<comment type="caution">
    <text evidence="6">The sequence shown here is derived from an EMBL/GenBank/DDBJ whole genome shotgun (WGS) entry which is preliminary data.</text>
</comment>
<dbReference type="PROSITE" id="PS00211">
    <property type="entry name" value="ABC_TRANSPORTER_1"/>
    <property type="match status" value="1"/>
</dbReference>
<dbReference type="Gene3D" id="3.40.50.300">
    <property type="entry name" value="P-loop containing nucleotide triphosphate hydrolases"/>
    <property type="match status" value="1"/>
</dbReference>
<dbReference type="SUPFAM" id="SSF52540">
    <property type="entry name" value="P-loop containing nucleoside triphosphate hydrolases"/>
    <property type="match status" value="1"/>
</dbReference>